<keyword evidence="2" id="KW-0378">Hydrolase</keyword>
<evidence type="ECO:0000256" key="1">
    <source>
        <dbReference type="ARBA" id="ARBA00022741"/>
    </source>
</evidence>
<dbReference type="Gene3D" id="3.40.50.300">
    <property type="entry name" value="P-loop containing nucleotide triphosphate hydrolases"/>
    <property type="match status" value="2"/>
</dbReference>
<dbReference type="CDD" id="cd18805">
    <property type="entry name" value="SF2_C_suv3"/>
    <property type="match status" value="1"/>
</dbReference>
<dbReference type="EMBL" id="LSSL01000058">
    <property type="protein sequence ID" value="OLY85616.1"/>
    <property type="molecule type" value="Genomic_DNA"/>
</dbReference>
<dbReference type="InterPro" id="IPR001650">
    <property type="entry name" value="Helicase_C-like"/>
</dbReference>
<dbReference type="AlphaFoldDB" id="A0A1R0H925"/>
<dbReference type="GO" id="GO:0045025">
    <property type="term" value="C:mitochondrial degradosome"/>
    <property type="evidence" value="ECO:0007669"/>
    <property type="project" value="TreeGrafter"/>
</dbReference>
<dbReference type="PROSITE" id="PS51194">
    <property type="entry name" value="HELICASE_CTER"/>
    <property type="match status" value="1"/>
</dbReference>
<evidence type="ECO:0000259" key="5">
    <source>
        <dbReference type="PROSITE" id="PS51194"/>
    </source>
</evidence>
<dbReference type="InterPro" id="IPR027417">
    <property type="entry name" value="P-loop_NTPase"/>
</dbReference>
<proteinExistence type="predicted"/>
<keyword evidence="3 6" id="KW-0347">Helicase</keyword>
<reference evidence="6 7" key="1">
    <citation type="journal article" date="2016" name="Mol. Biol. Evol.">
        <title>Genome-Wide Survey of Gut Fungi (Harpellales) Reveals the First Horizontally Transferred Ubiquitin Gene from a Mosquito Host.</title>
        <authorList>
            <person name="Wang Y."/>
            <person name="White M.M."/>
            <person name="Kvist S."/>
            <person name="Moncalvo J.M."/>
        </authorList>
    </citation>
    <scope>NUCLEOTIDE SEQUENCE [LARGE SCALE GENOMIC DNA]</scope>
    <source>
        <strain evidence="6 7">ALG-7-W6</strain>
    </source>
</reference>
<dbReference type="GO" id="GO:0004386">
    <property type="term" value="F:helicase activity"/>
    <property type="evidence" value="ECO:0007669"/>
    <property type="project" value="UniProtKB-KW"/>
</dbReference>
<dbReference type="GO" id="GO:0005524">
    <property type="term" value="F:ATP binding"/>
    <property type="evidence" value="ECO:0007669"/>
    <property type="project" value="UniProtKB-KW"/>
</dbReference>
<dbReference type="PANTHER" id="PTHR12131">
    <property type="entry name" value="ATP-DEPENDENT RNA AND DNA HELICASE"/>
    <property type="match status" value="1"/>
</dbReference>
<organism evidence="6 7">
    <name type="scientific">Smittium mucronatum</name>
    <dbReference type="NCBI Taxonomy" id="133383"/>
    <lineage>
        <taxon>Eukaryota</taxon>
        <taxon>Fungi</taxon>
        <taxon>Fungi incertae sedis</taxon>
        <taxon>Zoopagomycota</taxon>
        <taxon>Kickxellomycotina</taxon>
        <taxon>Harpellomycetes</taxon>
        <taxon>Harpellales</taxon>
        <taxon>Legeriomycetaceae</taxon>
        <taxon>Smittium</taxon>
    </lineage>
</organism>
<evidence type="ECO:0000256" key="4">
    <source>
        <dbReference type="ARBA" id="ARBA00022840"/>
    </source>
</evidence>
<protein>
    <submittedName>
        <fullName evidence="6">ATP-dependent RNA helicase SUV3L, mitochondrial</fullName>
    </submittedName>
</protein>
<dbReference type="FunFam" id="3.40.50.300:FF:000957">
    <property type="entry name" value="ATP-dependent RNA helicase SUV3L, mitochondrial"/>
    <property type="match status" value="1"/>
</dbReference>
<gene>
    <name evidence="6" type="ORF">AYI68_g195</name>
</gene>
<dbReference type="SUPFAM" id="SSF52540">
    <property type="entry name" value="P-loop containing nucleoside triphosphate hydrolases"/>
    <property type="match status" value="1"/>
</dbReference>
<dbReference type="STRING" id="133383.A0A1R0H925"/>
<dbReference type="GO" id="GO:0016787">
    <property type="term" value="F:hydrolase activity"/>
    <property type="evidence" value="ECO:0007669"/>
    <property type="project" value="UniProtKB-KW"/>
</dbReference>
<sequence>MNNAGIPCELVTGEDRRQPIANGEQMPLIVNDDGEVVAPMVSSTIEMINLGRLFEVAVIDEIQMIQDNQRGWAWTNAILGVNAKEIHLCGEETVVPLIKRIFASLHEKVEVKRYERLSKLELSDETLNGNWNNVREGDCVVAFSRRKIFEVQKEIEKKTGMKCAVIYGSLPPDNRARQAALFNDPNNEYKVLVASDAVGMGLNLKIKRTVFESLHKFDGSMLKPLSISQVKQIGGRAGRYNIGYDVGLITT</sequence>
<dbReference type="PANTHER" id="PTHR12131:SF1">
    <property type="entry name" value="ATP-DEPENDENT RNA HELICASE SUPV3L1, MITOCHONDRIAL-RELATED"/>
    <property type="match status" value="1"/>
</dbReference>
<dbReference type="SMART" id="SM00490">
    <property type="entry name" value="HELICc"/>
    <property type="match status" value="1"/>
</dbReference>
<keyword evidence="1" id="KW-0547">Nucleotide-binding</keyword>
<keyword evidence="4" id="KW-0067">ATP-binding</keyword>
<dbReference type="Proteomes" id="UP000187455">
    <property type="component" value="Unassembled WGS sequence"/>
</dbReference>
<name>A0A1R0H925_9FUNG</name>
<comment type="caution">
    <text evidence="6">The sequence shown here is derived from an EMBL/GenBank/DDBJ whole genome shotgun (WGS) entry which is preliminary data.</text>
</comment>
<dbReference type="InterPro" id="IPR050699">
    <property type="entry name" value="RNA-DNA_Helicase"/>
</dbReference>
<evidence type="ECO:0000313" key="6">
    <source>
        <dbReference type="EMBL" id="OLY85616.1"/>
    </source>
</evidence>
<evidence type="ECO:0000256" key="2">
    <source>
        <dbReference type="ARBA" id="ARBA00022801"/>
    </source>
</evidence>
<dbReference type="Pfam" id="PF22527">
    <property type="entry name" value="DEXQc_Suv3"/>
    <property type="match status" value="1"/>
</dbReference>
<keyword evidence="7" id="KW-1185">Reference proteome</keyword>
<dbReference type="GO" id="GO:0000965">
    <property type="term" value="P:mitochondrial RNA 3'-end processing"/>
    <property type="evidence" value="ECO:0007669"/>
    <property type="project" value="TreeGrafter"/>
</dbReference>
<feature type="domain" description="Helicase C-terminal" evidence="5">
    <location>
        <begin position="126"/>
        <end position="251"/>
    </location>
</feature>
<accession>A0A1R0H925</accession>
<dbReference type="InterPro" id="IPR055206">
    <property type="entry name" value="DEXQc_SUV3"/>
</dbReference>
<evidence type="ECO:0000256" key="3">
    <source>
        <dbReference type="ARBA" id="ARBA00022806"/>
    </source>
</evidence>
<dbReference type="OrthoDB" id="6692397at2759"/>
<evidence type="ECO:0000313" key="7">
    <source>
        <dbReference type="Proteomes" id="UP000187455"/>
    </source>
</evidence>
<dbReference type="Pfam" id="PF00271">
    <property type="entry name" value="Helicase_C"/>
    <property type="match status" value="1"/>
</dbReference>